<feature type="region of interest" description="Disordered" evidence="1">
    <location>
        <begin position="224"/>
        <end position="246"/>
    </location>
</feature>
<evidence type="ECO:0000259" key="2">
    <source>
        <dbReference type="Pfam" id="PF04717"/>
    </source>
</evidence>
<feature type="compositionally biased region" description="Polar residues" evidence="1">
    <location>
        <begin position="224"/>
        <end position="239"/>
    </location>
</feature>
<dbReference type="NCBIfam" id="TIGR01644">
    <property type="entry name" value="phage_P2_V"/>
    <property type="match status" value="1"/>
</dbReference>
<proteinExistence type="predicted"/>
<dbReference type="KEGG" id="cke:B5M06_16430"/>
<dbReference type="EMBL" id="CP020121">
    <property type="protein sequence ID" value="AQZ99593.1"/>
    <property type="molecule type" value="Genomic_DNA"/>
</dbReference>
<evidence type="ECO:0000256" key="1">
    <source>
        <dbReference type="SAM" id="MobiDB-lite"/>
    </source>
</evidence>
<dbReference type="OrthoDB" id="4931325at2"/>
<evidence type="ECO:0000313" key="4">
    <source>
        <dbReference type="Proteomes" id="UP000242792"/>
    </source>
</evidence>
<dbReference type="InterPro" id="IPR006531">
    <property type="entry name" value="Gp5/Vgr_OB"/>
</dbReference>
<protein>
    <recommendedName>
        <fullName evidence="2">Gp5/Type VI secretion system Vgr protein OB-fold domain-containing protein</fullName>
    </recommendedName>
</protein>
<name>A0A1V0BI65_9BURK</name>
<dbReference type="AlphaFoldDB" id="A0A1V0BI65"/>
<accession>A0A1V0BI65</accession>
<dbReference type="InterPro" id="IPR013046">
    <property type="entry name" value="GpV/Gp45"/>
</dbReference>
<evidence type="ECO:0000313" key="3">
    <source>
        <dbReference type="EMBL" id="AQZ99593.1"/>
    </source>
</evidence>
<gene>
    <name evidence="3" type="ORF">B5M06_16430</name>
</gene>
<feature type="domain" description="Gp5/Type VI secretion system Vgr protein OB-fold" evidence="2">
    <location>
        <begin position="50"/>
        <end position="112"/>
    </location>
</feature>
<dbReference type="InterPro" id="IPR037026">
    <property type="entry name" value="Vgr_OB-fold_dom_sf"/>
</dbReference>
<sequence>MRALARVRMARHHGGMSALPPELSPIELYRLIANMIRFGRVEDVRPGSSSTPATCTVRLSEDLVTTHIQWISLAAGGVQHTRHWRPPVANEPCLVLAPEGDLNHAVALLGLFSSDMPQATANLNAERHDFSGSEFWEYERTTGTLVFNIANAITLNVGGSQLHITPDGTTLTTPSFKVDSPATEFTGAVTVQKLLTFNGGVAGQAGEGGANAIQGGMAIQGGSLTHNGKNVGSNHTHANNGAGVPN</sequence>
<dbReference type="Pfam" id="PF04717">
    <property type="entry name" value="Phage_base_V"/>
    <property type="match status" value="1"/>
</dbReference>
<reference evidence="3 4" key="1">
    <citation type="submission" date="2017-03" db="EMBL/GenBank/DDBJ databases">
        <title>Rapid Whole Genome Sequencing of Comamonas kerstersii Causing Continuous ambulatory Peritoneal Dialysis-Associated Peritonitis.</title>
        <authorList>
            <person name="Zheng B."/>
        </authorList>
    </citation>
    <scope>NUCLEOTIDE SEQUENCE [LARGE SCALE GENOMIC DNA]</scope>
    <source>
        <strain evidence="3 4">8943</strain>
    </source>
</reference>
<dbReference type="Gene3D" id="2.40.50.230">
    <property type="entry name" value="Gp5 N-terminal domain"/>
    <property type="match status" value="1"/>
</dbReference>
<dbReference type="Proteomes" id="UP000242792">
    <property type="component" value="Chromosome"/>
</dbReference>
<organism evidence="3 4">
    <name type="scientific">Comamonas kerstersii</name>
    <dbReference type="NCBI Taxonomy" id="225992"/>
    <lineage>
        <taxon>Bacteria</taxon>
        <taxon>Pseudomonadati</taxon>
        <taxon>Pseudomonadota</taxon>
        <taxon>Betaproteobacteria</taxon>
        <taxon>Burkholderiales</taxon>
        <taxon>Comamonadaceae</taxon>
        <taxon>Comamonas</taxon>
    </lineage>
</organism>